<keyword evidence="1" id="KW-0812">Transmembrane</keyword>
<dbReference type="AlphaFoldDB" id="A0A5J4WAF3"/>
<feature type="transmembrane region" description="Helical" evidence="1">
    <location>
        <begin position="29"/>
        <end position="54"/>
    </location>
</feature>
<dbReference type="EMBL" id="SNRW01002816">
    <property type="protein sequence ID" value="KAA6391633.1"/>
    <property type="molecule type" value="Genomic_DNA"/>
</dbReference>
<keyword evidence="1" id="KW-1133">Transmembrane helix</keyword>
<sequence length="183" mass="20812">MSTRRGTGDRSAVSYGVSDKQSGWMWPMLVQLSCCITLIYAGISATFSIIYYPFYMNGKPSSAFPYIAYTQLLTSSSILKNLAMDIRFRYTTGRREELGSRPIGGIGGGSDQKIRFMFDVVRNVDKSDYCKTWLKFRQQPVFKFYQICYIVSFISLLHYPICLDCVPLQDTLQGLVRYCIIGG</sequence>
<accession>A0A5J4WAF3</accession>
<reference evidence="2 3" key="1">
    <citation type="submission" date="2019-03" db="EMBL/GenBank/DDBJ databases">
        <title>Single cell metagenomics reveals metabolic interactions within the superorganism composed of flagellate Streblomastix strix and complex community of Bacteroidetes bacteria on its surface.</title>
        <authorList>
            <person name="Treitli S.C."/>
            <person name="Kolisko M."/>
            <person name="Husnik F."/>
            <person name="Keeling P."/>
            <person name="Hampl V."/>
        </authorList>
    </citation>
    <scope>NUCLEOTIDE SEQUENCE [LARGE SCALE GENOMIC DNA]</scope>
    <source>
        <strain evidence="2">ST1C</strain>
    </source>
</reference>
<proteinExistence type="predicted"/>
<evidence type="ECO:0000313" key="3">
    <source>
        <dbReference type="Proteomes" id="UP000324800"/>
    </source>
</evidence>
<evidence type="ECO:0000313" key="2">
    <source>
        <dbReference type="EMBL" id="KAA6391633.1"/>
    </source>
</evidence>
<organism evidence="2 3">
    <name type="scientific">Streblomastix strix</name>
    <dbReference type="NCBI Taxonomy" id="222440"/>
    <lineage>
        <taxon>Eukaryota</taxon>
        <taxon>Metamonada</taxon>
        <taxon>Preaxostyla</taxon>
        <taxon>Oxymonadida</taxon>
        <taxon>Streblomastigidae</taxon>
        <taxon>Streblomastix</taxon>
    </lineage>
</organism>
<evidence type="ECO:0000256" key="1">
    <source>
        <dbReference type="SAM" id="Phobius"/>
    </source>
</evidence>
<comment type="caution">
    <text evidence="2">The sequence shown here is derived from an EMBL/GenBank/DDBJ whole genome shotgun (WGS) entry which is preliminary data.</text>
</comment>
<feature type="transmembrane region" description="Helical" evidence="1">
    <location>
        <begin position="141"/>
        <end position="161"/>
    </location>
</feature>
<protein>
    <submittedName>
        <fullName evidence="2">Uncharacterized protein</fullName>
    </submittedName>
</protein>
<feature type="transmembrane region" description="Helical" evidence="1">
    <location>
        <begin position="66"/>
        <end position="84"/>
    </location>
</feature>
<gene>
    <name evidence="2" type="ORF">EZS28_012842</name>
</gene>
<keyword evidence="1" id="KW-0472">Membrane</keyword>
<dbReference type="Proteomes" id="UP000324800">
    <property type="component" value="Unassembled WGS sequence"/>
</dbReference>
<name>A0A5J4WAF3_9EUKA</name>